<accession>A0A921FPG5</accession>
<dbReference type="Proteomes" id="UP000703315">
    <property type="component" value="Unassembled WGS sequence"/>
</dbReference>
<evidence type="ECO:0000313" key="2">
    <source>
        <dbReference type="Proteomes" id="UP000703315"/>
    </source>
</evidence>
<protein>
    <submittedName>
        <fullName evidence="1">Uncharacterized protein</fullName>
    </submittedName>
</protein>
<name>A0A921FPG5_9MICC</name>
<reference evidence="1" key="1">
    <citation type="journal article" date="2021" name="PeerJ">
        <title>Extensive microbial diversity within the chicken gut microbiome revealed by metagenomics and culture.</title>
        <authorList>
            <person name="Gilroy R."/>
            <person name="Ravi A."/>
            <person name="Getino M."/>
            <person name="Pursley I."/>
            <person name="Horton D.L."/>
            <person name="Alikhan N.F."/>
            <person name="Baker D."/>
            <person name="Gharbi K."/>
            <person name="Hall N."/>
            <person name="Watson M."/>
            <person name="Adriaenssens E.M."/>
            <person name="Foster-Nyarko E."/>
            <person name="Jarju S."/>
            <person name="Secka A."/>
            <person name="Antonio M."/>
            <person name="Oren A."/>
            <person name="Chaudhuri R.R."/>
            <person name="La Ragione R."/>
            <person name="Hildebrand F."/>
            <person name="Pallen M.J."/>
        </authorList>
    </citation>
    <scope>NUCLEOTIDE SEQUENCE</scope>
    <source>
        <strain evidence="1">ChiHjej13B12-14962</strain>
    </source>
</reference>
<reference evidence="1" key="2">
    <citation type="submission" date="2021-09" db="EMBL/GenBank/DDBJ databases">
        <authorList>
            <person name="Gilroy R."/>
        </authorList>
    </citation>
    <scope>NUCLEOTIDE SEQUENCE</scope>
    <source>
        <strain evidence="1">ChiHjej13B12-14962</strain>
    </source>
</reference>
<comment type="caution">
    <text evidence="1">The sequence shown here is derived from an EMBL/GenBank/DDBJ whole genome shotgun (WGS) entry which is preliminary data.</text>
</comment>
<proteinExistence type="predicted"/>
<organism evidence="1 2">
    <name type="scientific">Enteractinococcus helveticum</name>
    <dbReference type="NCBI Taxonomy" id="1837282"/>
    <lineage>
        <taxon>Bacteria</taxon>
        <taxon>Bacillati</taxon>
        <taxon>Actinomycetota</taxon>
        <taxon>Actinomycetes</taxon>
        <taxon>Micrococcales</taxon>
        <taxon>Micrococcaceae</taxon>
    </lineage>
</organism>
<dbReference type="RefSeq" id="WP_303908341.1">
    <property type="nucleotide sequence ID" value="NZ_DYXC01000151.1"/>
</dbReference>
<sequence>MQLTENGPSAVKKIGRLFGTLAGGFFPDKTFSSIPDDDAKDSYRSGNALTSWTTLDGTVGVTD</sequence>
<dbReference type="EMBL" id="DYXC01000151">
    <property type="protein sequence ID" value="HJF15718.1"/>
    <property type="molecule type" value="Genomic_DNA"/>
</dbReference>
<dbReference type="AlphaFoldDB" id="A0A921FPG5"/>
<gene>
    <name evidence="1" type="ORF">K8V32_13150</name>
</gene>
<evidence type="ECO:0000313" key="1">
    <source>
        <dbReference type="EMBL" id="HJF15718.1"/>
    </source>
</evidence>